<dbReference type="HAMAP" id="MF_00121">
    <property type="entry name" value="GatB"/>
    <property type="match status" value="1"/>
</dbReference>
<keyword evidence="6 10" id="KW-0648">Protein biosynthesis</keyword>
<dbReference type="FunFam" id="1.10.10.410:FF:000001">
    <property type="entry name" value="Aspartyl/glutamyl-tRNA(Asn/Gln) amidotransferase subunit B"/>
    <property type="match status" value="1"/>
</dbReference>
<dbReference type="NCBIfam" id="NF004012">
    <property type="entry name" value="PRK05477.1-2"/>
    <property type="match status" value="1"/>
</dbReference>
<evidence type="ECO:0000256" key="5">
    <source>
        <dbReference type="ARBA" id="ARBA00022840"/>
    </source>
</evidence>
<comment type="subunit">
    <text evidence="2 10">Heterotrimer of A, B and C subunits.</text>
</comment>
<dbReference type="EMBL" id="JACRTK010000001">
    <property type="protein sequence ID" value="MBC8589800.1"/>
    <property type="molecule type" value="Genomic_DNA"/>
</dbReference>
<dbReference type="FunFam" id="1.10.150.380:FF:000001">
    <property type="entry name" value="Aspartyl/glutamyl-tRNA(Asn/Gln) amidotransferase subunit B"/>
    <property type="match status" value="1"/>
</dbReference>
<comment type="catalytic activity">
    <reaction evidence="9 10">
        <text>L-glutamyl-tRNA(Gln) + L-glutamine + ATP + H2O = L-glutaminyl-tRNA(Gln) + L-glutamate + ADP + phosphate + H(+)</text>
        <dbReference type="Rhea" id="RHEA:17521"/>
        <dbReference type="Rhea" id="RHEA-COMP:9681"/>
        <dbReference type="Rhea" id="RHEA-COMP:9684"/>
        <dbReference type="ChEBI" id="CHEBI:15377"/>
        <dbReference type="ChEBI" id="CHEBI:15378"/>
        <dbReference type="ChEBI" id="CHEBI:29985"/>
        <dbReference type="ChEBI" id="CHEBI:30616"/>
        <dbReference type="ChEBI" id="CHEBI:43474"/>
        <dbReference type="ChEBI" id="CHEBI:58359"/>
        <dbReference type="ChEBI" id="CHEBI:78520"/>
        <dbReference type="ChEBI" id="CHEBI:78521"/>
        <dbReference type="ChEBI" id="CHEBI:456216"/>
    </reaction>
</comment>
<evidence type="ECO:0000256" key="6">
    <source>
        <dbReference type="ARBA" id="ARBA00022917"/>
    </source>
</evidence>
<reference evidence="12 13" key="1">
    <citation type="submission" date="2020-08" db="EMBL/GenBank/DDBJ databases">
        <title>Genome public.</title>
        <authorList>
            <person name="Liu C."/>
            <person name="Sun Q."/>
        </authorList>
    </citation>
    <scope>NUCLEOTIDE SEQUENCE [LARGE SCALE GENOMIC DNA]</scope>
    <source>
        <strain evidence="12 13">NSJ-26</strain>
    </source>
</reference>
<protein>
    <recommendedName>
        <fullName evidence="10">Aspartyl/glutamyl-tRNA(Asn/Gln) amidotransferase subunit B</fullName>
        <shortName evidence="10">Asp/Glu-ADT subunit B</shortName>
        <ecNumber evidence="10">6.3.5.-</ecNumber>
    </recommendedName>
</protein>
<dbReference type="AlphaFoldDB" id="A0A926ILW5"/>
<dbReference type="Pfam" id="PF02934">
    <property type="entry name" value="GatB_N"/>
    <property type="match status" value="1"/>
</dbReference>
<dbReference type="Gene3D" id="1.10.150.380">
    <property type="entry name" value="GatB domain, N-terminal subdomain"/>
    <property type="match status" value="1"/>
</dbReference>
<dbReference type="SUPFAM" id="SSF89095">
    <property type="entry name" value="GatB/YqeY motif"/>
    <property type="match status" value="1"/>
</dbReference>
<evidence type="ECO:0000256" key="4">
    <source>
        <dbReference type="ARBA" id="ARBA00022741"/>
    </source>
</evidence>
<dbReference type="InterPro" id="IPR042114">
    <property type="entry name" value="GatB_C_1"/>
</dbReference>
<dbReference type="GO" id="GO:0006412">
    <property type="term" value="P:translation"/>
    <property type="evidence" value="ECO:0007669"/>
    <property type="project" value="UniProtKB-UniRule"/>
</dbReference>
<dbReference type="Gene3D" id="1.10.10.410">
    <property type="match status" value="1"/>
</dbReference>
<dbReference type="InterPro" id="IPR006075">
    <property type="entry name" value="Asn/Gln-tRNA_Trfase_suB/E_cat"/>
</dbReference>
<organism evidence="12 13">
    <name type="scientific">Wansuia hejianensis</name>
    <dbReference type="NCBI Taxonomy" id="2763667"/>
    <lineage>
        <taxon>Bacteria</taxon>
        <taxon>Bacillati</taxon>
        <taxon>Bacillota</taxon>
        <taxon>Clostridia</taxon>
        <taxon>Lachnospirales</taxon>
        <taxon>Lachnospiraceae</taxon>
        <taxon>Wansuia</taxon>
    </lineage>
</organism>
<evidence type="ECO:0000256" key="3">
    <source>
        <dbReference type="ARBA" id="ARBA00022598"/>
    </source>
</evidence>
<comment type="function">
    <text evidence="7 10">Allows the formation of correctly charged Asn-tRNA(Asn) or Gln-tRNA(Gln) through the transamidation of misacylated Asp-tRNA(Asn) or Glu-tRNA(Gln) in organisms which lack either or both of asparaginyl-tRNA or glutaminyl-tRNA synthetases. The reaction takes place in the presence of glutamine and ATP through an activated phospho-Asp-tRNA(Asn) or phospho-Glu-tRNA(Gln).</text>
</comment>
<evidence type="ECO:0000256" key="1">
    <source>
        <dbReference type="ARBA" id="ARBA00005306"/>
    </source>
</evidence>
<evidence type="ECO:0000313" key="13">
    <source>
        <dbReference type="Proteomes" id="UP000601522"/>
    </source>
</evidence>
<dbReference type="PANTHER" id="PTHR11659">
    <property type="entry name" value="GLUTAMYL-TRNA GLN AMIDOTRANSFERASE SUBUNIT B MITOCHONDRIAL AND PROKARYOTIC PET112-RELATED"/>
    <property type="match status" value="1"/>
</dbReference>
<dbReference type="SUPFAM" id="SSF55931">
    <property type="entry name" value="Glutamine synthetase/guanido kinase"/>
    <property type="match status" value="1"/>
</dbReference>
<evidence type="ECO:0000256" key="8">
    <source>
        <dbReference type="ARBA" id="ARBA00047380"/>
    </source>
</evidence>
<dbReference type="InterPro" id="IPR004413">
    <property type="entry name" value="GatB"/>
</dbReference>
<evidence type="ECO:0000313" key="12">
    <source>
        <dbReference type="EMBL" id="MBC8589800.1"/>
    </source>
</evidence>
<evidence type="ECO:0000256" key="9">
    <source>
        <dbReference type="ARBA" id="ARBA00047913"/>
    </source>
</evidence>
<dbReference type="NCBIfam" id="TIGR00133">
    <property type="entry name" value="gatB"/>
    <property type="match status" value="1"/>
</dbReference>
<sequence length="476" mass="54202">MRYKTIIGLEIHVELMTKTKIFCSCTNEFGGEVNTHCCPVCLGLPGAMPILNKAVLEYAMKAGIAFNCNIARNTKMDRKNYFYSDLVKGYQISQDDIPLCEGGYIEIESKEGPKKVHLNRIHIEEDTGKSVHTEDGDTLLDYNRAGVPLIEIVSKPEMNSAEEARLFLEKLRATLKYIEVSDCKMEEGSLRCDININIVDMETGNKTNITEIKNLNSFRAAVKAIEHEEKRHIDLLKEGKNSEKETRRWDEVQGETIIMRQKGGAADYRFAVDGDILPIEISEEWIEEIKNSLPELPHDKKQRFIREYGLTEYDAEVLTQSRDIALFYEDTVKHIDDPKLVSNWIMGDVLRRLNDEDLEVDSLKFDSKALADLIKLVKDEKINNNTGKKVLRDMFETGKDPNSIVKEKGLIQISDQGELSSIVDKVLDDNQQSIEDYKNGKDRAVGYLMGQIMKATRGKANPQLVNKMLVEKLESR</sequence>
<dbReference type="GO" id="GO:0005524">
    <property type="term" value="F:ATP binding"/>
    <property type="evidence" value="ECO:0007669"/>
    <property type="project" value="UniProtKB-KW"/>
</dbReference>
<dbReference type="NCBIfam" id="NF004014">
    <property type="entry name" value="PRK05477.1-4"/>
    <property type="match status" value="1"/>
</dbReference>
<dbReference type="SMART" id="SM00845">
    <property type="entry name" value="GatB_Yqey"/>
    <property type="match status" value="1"/>
</dbReference>
<name>A0A926ILW5_9FIRM</name>
<evidence type="ECO:0000259" key="11">
    <source>
        <dbReference type="SMART" id="SM00845"/>
    </source>
</evidence>
<dbReference type="PANTHER" id="PTHR11659:SF0">
    <property type="entry name" value="GLUTAMYL-TRNA(GLN) AMIDOTRANSFERASE SUBUNIT B, MITOCHONDRIAL"/>
    <property type="match status" value="1"/>
</dbReference>
<comment type="similarity">
    <text evidence="1 10">Belongs to the GatB/GatE family. GatB subfamily.</text>
</comment>
<proteinExistence type="inferred from homology"/>
<keyword evidence="3 10" id="KW-0436">Ligase</keyword>
<dbReference type="RefSeq" id="WP_249322617.1">
    <property type="nucleotide sequence ID" value="NZ_JACRTK010000001.1"/>
</dbReference>
<comment type="caution">
    <text evidence="12">The sequence shown here is derived from an EMBL/GenBank/DDBJ whole genome shotgun (WGS) entry which is preliminary data.</text>
</comment>
<gene>
    <name evidence="10 12" type="primary">gatB</name>
    <name evidence="12" type="ORF">H8689_01415</name>
</gene>
<evidence type="ECO:0000256" key="7">
    <source>
        <dbReference type="ARBA" id="ARBA00024799"/>
    </source>
</evidence>
<accession>A0A926ILW5</accession>
<keyword evidence="13" id="KW-1185">Reference proteome</keyword>
<dbReference type="InterPro" id="IPR014746">
    <property type="entry name" value="Gln_synth/guanido_kin_cat_dom"/>
</dbReference>
<keyword evidence="4 10" id="KW-0547">Nucleotide-binding</keyword>
<dbReference type="Pfam" id="PF02637">
    <property type="entry name" value="GatB_Yqey"/>
    <property type="match status" value="1"/>
</dbReference>
<dbReference type="InterPro" id="IPR017958">
    <property type="entry name" value="Gln-tRNA_amidoTrfase_suB_CS"/>
</dbReference>
<dbReference type="InterPro" id="IPR017959">
    <property type="entry name" value="Asn/Gln-tRNA_amidoTrfase_suB/E"/>
</dbReference>
<dbReference type="EC" id="6.3.5.-" evidence="10"/>
<feature type="domain" description="Asn/Gln amidotransferase" evidence="11">
    <location>
        <begin position="326"/>
        <end position="473"/>
    </location>
</feature>
<evidence type="ECO:0000256" key="2">
    <source>
        <dbReference type="ARBA" id="ARBA00011123"/>
    </source>
</evidence>
<dbReference type="PROSITE" id="PS01234">
    <property type="entry name" value="GATB"/>
    <property type="match status" value="1"/>
</dbReference>
<dbReference type="InterPro" id="IPR023168">
    <property type="entry name" value="GatB_Yqey_C_2"/>
</dbReference>
<dbReference type="GO" id="GO:0050567">
    <property type="term" value="F:glutaminyl-tRNA synthase (glutamine-hydrolyzing) activity"/>
    <property type="evidence" value="ECO:0007669"/>
    <property type="project" value="UniProtKB-UniRule"/>
</dbReference>
<keyword evidence="5 10" id="KW-0067">ATP-binding</keyword>
<dbReference type="InterPro" id="IPR018027">
    <property type="entry name" value="Asn/Gln_amidotransferase"/>
</dbReference>
<comment type="catalytic activity">
    <reaction evidence="8 10">
        <text>L-aspartyl-tRNA(Asn) + L-glutamine + ATP + H2O = L-asparaginyl-tRNA(Asn) + L-glutamate + ADP + phosphate + 2 H(+)</text>
        <dbReference type="Rhea" id="RHEA:14513"/>
        <dbReference type="Rhea" id="RHEA-COMP:9674"/>
        <dbReference type="Rhea" id="RHEA-COMP:9677"/>
        <dbReference type="ChEBI" id="CHEBI:15377"/>
        <dbReference type="ChEBI" id="CHEBI:15378"/>
        <dbReference type="ChEBI" id="CHEBI:29985"/>
        <dbReference type="ChEBI" id="CHEBI:30616"/>
        <dbReference type="ChEBI" id="CHEBI:43474"/>
        <dbReference type="ChEBI" id="CHEBI:58359"/>
        <dbReference type="ChEBI" id="CHEBI:78515"/>
        <dbReference type="ChEBI" id="CHEBI:78516"/>
        <dbReference type="ChEBI" id="CHEBI:456216"/>
    </reaction>
</comment>
<evidence type="ECO:0000256" key="10">
    <source>
        <dbReference type="HAMAP-Rule" id="MF_00121"/>
    </source>
</evidence>
<dbReference type="Proteomes" id="UP000601522">
    <property type="component" value="Unassembled WGS sequence"/>
</dbReference>
<dbReference type="InterPro" id="IPR003789">
    <property type="entry name" value="Asn/Gln_tRNA_amidoTrase-B-like"/>
</dbReference>
<dbReference type="GO" id="GO:0070681">
    <property type="term" value="P:glutaminyl-tRNAGln biosynthesis via transamidation"/>
    <property type="evidence" value="ECO:0007669"/>
    <property type="project" value="TreeGrafter"/>
</dbReference>